<reference evidence="1" key="1">
    <citation type="journal article" date="2022" name="bioRxiv">
        <title>Population genetic analysis of Ophidiomyces ophidiicola, the causative agent of snake fungal disease, indicates recent introductions to the USA.</title>
        <authorList>
            <person name="Ladner J.T."/>
            <person name="Palmer J.M."/>
            <person name="Ettinger C.L."/>
            <person name="Stajich J.E."/>
            <person name="Farrell T.M."/>
            <person name="Glorioso B.M."/>
            <person name="Lawson B."/>
            <person name="Price S.J."/>
            <person name="Stengle A.G."/>
            <person name="Grear D.A."/>
            <person name="Lorch J.M."/>
        </authorList>
    </citation>
    <scope>NUCLEOTIDE SEQUENCE</scope>
    <source>
        <strain evidence="1">NWHC 24266-5</strain>
    </source>
</reference>
<name>A0ACB8UQN3_9EURO</name>
<gene>
    <name evidence="1" type="ORF">LOY88_005776</name>
</gene>
<sequence>MARLRAAPVRPTEQKPTAHISRETPPKPTPSTARGKTSQPVIILDDSDEEEAPKDLKKEKERIDCLKYLDLSAEEADTDDSEHDSANEDEYGCEISEEESNTSDETRSSPIAKENGTMKEDIHANGLIDTISVKHQKRKTLRTLGVSRANTLYKARRVSAREERRYSDFTTGSNHISTERGDYEKENDEKGLFNETKPNLCGSRSRRNTGHARKSGRGTWRPSVTPQYVSEKEEILSSENEEEEEFDSLEGFIVGDEEDISYYESAEEESEESEEEIFTKQKVPVRRLFRGRRPTAQQQDKEAARRNTKIFLNTTDIHNSSQLDYLTEALNKTTLSPTELQQPTSIDQEYHGASRDDKKTTMNPVCESDSDTMFIPPSLDPTPAQNVEEVFTPPGTPSKSRLQSPKKTPKRIPQSPYRPSIDAFWSQNDVNHWNDLFTPKTPFRASRKLLPEFTIFEDSQGGAADGSSSVPSSPGESSSSPKKGCERSTRSLAVSKAEKRAFDEKKMALGEAFLKELDDRVSGGQIQQMAAETGGVQLIWCKKLNKTAGVAIWKREHIKQKEVVQEVSSQFAACHQHNNSFVTTPPTTSPLKSSYIQYASIKLADKVVDTEEKLLNTIAHEYCHLANYMISKVRDNPHGASFKNWAKKVMAILDAHPVYAGRIQITTKHSYKINYKYIWSCLLCAQEYGRHSKSIDPTKSGCGRCKGTLVQIQPKPRKATVKTGENVEVLD</sequence>
<organism evidence="1">
    <name type="scientific">Ophidiomyces ophidiicola</name>
    <dbReference type="NCBI Taxonomy" id="1387563"/>
    <lineage>
        <taxon>Eukaryota</taxon>
        <taxon>Fungi</taxon>
        <taxon>Dikarya</taxon>
        <taxon>Ascomycota</taxon>
        <taxon>Pezizomycotina</taxon>
        <taxon>Eurotiomycetes</taxon>
        <taxon>Eurotiomycetidae</taxon>
        <taxon>Onygenales</taxon>
        <taxon>Onygenaceae</taxon>
        <taxon>Ophidiomyces</taxon>
    </lineage>
</organism>
<evidence type="ECO:0000313" key="1">
    <source>
        <dbReference type="EMBL" id="KAI2382731.1"/>
    </source>
</evidence>
<accession>A0ACB8UQN3</accession>
<protein>
    <submittedName>
        <fullName evidence="1">Uncharacterized protein</fullName>
    </submittedName>
</protein>
<dbReference type="EMBL" id="JALBCA010000111">
    <property type="protein sequence ID" value="KAI2382731.1"/>
    <property type="molecule type" value="Genomic_DNA"/>
</dbReference>
<comment type="caution">
    <text evidence="1">The sequence shown here is derived from an EMBL/GenBank/DDBJ whole genome shotgun (WGS) entry which is preliminary data.</text>
</comment>
<proteinExistence type="predicted"/>